<name>A0A832ZWR3_CALS0</name>
<dbReference type="PANTHER" id="PTHR43638:SF3">
    <property type="entry name" value="ALDEHYDE REDUCTASE"/>
    <property type="match status" value="1"/>
</dbReference>
<reference evidence="3" key="1">
    <citation type="journal article" date="2020" name="ISME J.">
        <title>Gammaproteobacteria mediating utilization of methyl-, sulfur- and petroleum organic compounds in deep ocean hydrothermal plumes.</title>
        <authorList>
            <person name="Zhou Z."/>
            <person name="Liu Y."/>
            <person name="Pan J."/>
            <person name="Cron B.R."/>
            <person name="Toner B.M."/>
            <person name="Anantharaman K."/>
            <person name="Breier J.A."/>
            <person name="Dick G.J."/>
            <person name="Li M."/>
        </authorList>
    </citation>
    <scope>NUCLEOTIDE SEQUENCE</scope>
    <source>
        <strain evidence="3">SZUA-1515</strain>
    </source>
</reference>
<gene>
    <name evidence="3" type="ORF">EYH45_07010</name>
</gene>
<dbReference type="GO" id="GO:0005829">
    <property type="term" value="C:cytosol"/>
    <property type="evidence" value="ECO:0007669"/>
    <property type="project" value="UniProtKB-ARBA"/>
</dbReference>
<evidence type="ECO:0000313" key="4">
    <source>
        <dbReference type="Proteomes" id="UP000608579"/>
    </source>
</evidence>
<comment type="caution">
    <text evidence="3">The sequence shown here is derived from an EMBL/GenBank/DDBJ whole genome shotgun (WGS) entry which is preliminary data.</text>
</comment>
<feature type="domain" description="NADP-dependent oxidoreductase" evidence="2">
    <location>
        <begin position="16"/>
        <end position="303"/>
    </location>
</feature>
<evidence type="ECO:0000259" key="2">
    <source>
        <dbReference type="Pfam" id="PF00248"/>
    </source>
</evidence>
<dbReference type="PANTHER" id="PTHR43638">
    <property type="entry name" value="OXIDOREDUCTASE, ALDO/KETO REDUCTASE FAMILY PROTEIN"/>
    <property type="match status" value="1"/>
</dbReference>
<dbReference type="PIRSF" id="PIRSF000097">
    <property type="entry name" value="AKR"/>
    <property type="match status" value="1"/>
</dbReference>
<dbReference type="GO" id="GO:0016491">
    <property type="term" value="F:oxidoreductase activity"/>
    <property type="evidence" value="ECO:0007669"/>
    <property type="project" value="UniProtKB-KW"/>
</dbReference>
<dbReference type="EMBL" id="DQVM01000135">
    <property type="protein sequence ID" value="HIQ30297.1"/>
    <property type="molecule type" value="Genomic_DNA"/>
</dbReference>
<dbReference type="PRINTS" id="PR00069">
    <property type="entry name" value="ALDKETRDTASE"/>
</dbReference>
<dbReference type="InterPro" id="IPR020471">
    <property type="entry name" value="AKR"/>
</dbReference>
<dbReference type="Pfam" id="PF00248">
    <property type="entry name" value="Aldo_ket_red"/>
    <property type="match status" value="1"/>
</dbReference>
<keyword evidence="1" id="KW-0560">Oxidoreductase</keyword>
<evidence type="ECO:0000256" key="1">
    <source>
        <dbReference type="ARBA" id="ARBA00023002"/>
    </source>
</evidence>
<dbReference type="InterPro" id="IPR036812">
    <property type="entry name" value="NAD(P)_OxRdtase_dom_sf"/>
</dbReference>
<evidence type="ECO:0000313" key="3">
    <source>
        <dbReference type="EMBL" id="HIQ30297.1"/>
    </source>
</evidence>
<dbReference type="CDD" id="cd19093">
    <property type="entry name" value="AKR_AtPLR-like"/>
    <property type="match status" value="1"/>
</dbReference>
<protein>
    <submittedName>
        <fullName evidence="3">Aldo/keto reductase</fullName>
    </submittedName>
</protein>
<dbReference type="Proteomes" id="UP000608579">
    <property type="component" value="Unassembled WGS sequence"/>
</dbReference>
<dbReference type="InterPro" id="IPR023210">
    <property type="entry name" value="NADP_OxRdtase_dom"/>
</dbReference>
<proteinExistence type="predicted"/>
<dbReference type="SUPFAM" id="SSF51430">
    <property type="entry name" value="NAD(P)-linked oxidoreductase"/>
    <property type="match status" value="1"/>
</dbReference>
<organism evidence="3 4">
    <name type="scientific">Caldiarchaeum subterraneum</name>
    <dbReference type="NCBI Taxonomy" id="311458"/>
    <lineage>
        <taxon>Archaea</taxon>
        <taxon>Nitrososphaerota</taxon>
        <taxon>Candidatus Caldarchaeales</taxon>
        <taxon>Candidatus Caldarchaeaceae</taxon>
        <taxon>Candidatus Caldarchaeum</taxon>
    </lineage>
</organism>
<dbReference type="Gene3D" id="3.20.20.100">
    <property type="entry name" value="NADP-dependent oxidoreductase domain"/>
    <property type="match status" value="1"/>
</dbReference>
<sequence>MLYTSLGNTGLKISQIGIGTWQFGDRWWGWERGYGEEDAVNAVRKAVELGVNFIDTAEIYGGGLSERIVGKAVRELREQVVIATKIWPTHSTYNGVIKACERSLRRLGIKYIDLYQIHWPNPIIPISQTMKAMEYLVKQGKISYIGVSNFSLKQLVKAQECLKNEQIVSNQVKYNMIERDAEKELLPYAEKERITIIAYSPLAQGLLTGKYNLDNIPKDVVRRLNILFDKPNLEALQNLIQLLKEVGSKYGKTPGQVALNWLIKRREVIAIPGVKNPIQAEQNARAGDFRLNEEDIKILTEAVEGIRINKRFSKLKMVKRLITG</sequence>
<dbReference type="FunFam" id="3.20.20.100:FF:000004">
    <property type="entry name" value="Oxidoreductase, aldo/keto reductase"/>
    <property type="match status" value="1"/>
</dbReference>
<dbReference type="AlphaFoldDB" id="A0A832ZWR3"/>
<accession>A0A832ZWR3</accession>